<dbReference type="AlphaFoldDB" id="A0A177HPE0"/>
<evidence type="ECO:0000313" key="1">
    <source>
        <dbReference type="EMBL" id="OAH12479.1"/>
    </source>
</evidence>
<reference evidence="1 2" key="1">
    <citation type="submission" date="2015-12" db="EMBL/GenBank/DDBJ databases">
        <title>Genome sequence of Streptomyces sp. G25.</title>
        <authorList>
            <person name="Poehlein A."/>
            <person name="Roettig A."/>
            <person name="Hiessl S."/>
            <person name="Hauschild P."/>
            <person name="Schauer J."/>
            <person name="Madkour M.H."/>
            <person name="Al-Ansari A.M."/>
            <person name="Almakishah N.H."/>
            <person name="Steinbuechel A."/>
            <person name="Daniel R."/>
        </authorList>
    </citation>
    <scope>NUCLEOTIDE SEQUENCE [LARGE SCALE GENOMIC DNA]</scope>
    <source>
        <strain evidence="2">G25(2015)</strain>
    </source>
</reference>
<evidence type="ECO:0000313" key="2">
    <source>
        <dbReference type="Proteomes" id="UP000077381"/>
    </source>
</evidence>
<dbReference type="PATRIC" id="fig|1716141.3.peg.4376"/>
<protein>
    <submittedName>
        <fullName evidence="1">Uncharacterized protein</fullName>
    </submittedName>
</protein>
<dbReference type="STRING" id="1716141.STSP_41570"/>
<gene>
    <name evidence="1" type="ORF">STSP_41570</name>
</gene>
<keyword evidence="2" id="KW-1185">Reference proteome</keyword>
<accession>A0A177HPE0</accession>
<organism evidence="1 2">
    <name type="scientific">Streptomyces jeddahensis</name>
    <dbReference type="NCBI Taxonomy" id="1716141"/>
    <lineage>
        <taxon>Bacteria</taxon>
        <taxon>Bacillati</taxon>
        <taxon>Actinomycetota</taxon>
        <taxon>Actinomycetes</taxon>
        <taxon>Kitasatosporales</taxon>
        <taxon>Streptomycetaceae</taxon>
        <taxon>Streptomyces</taxon>
    </lineage>
</organism>
<proteinExistence type="predicted"/>
<comment type="caution">
    <text evidence="1">The sequence shown here is derived from an EMBL/GenBank/DDBJ whole genome shotgun (WGS) entry which is preliminary data.</text>
</comment>
<sequence length="116" mass="12770">MKIGGLRYGIHAPVLHPYPGEDIPAFSDARVREVLRQAAHTGLVRQDDRERLPVLLIWWPRARRSMPGPAPCGTTSCPPTRLGLGAWRALNPRDTGSTTCTARPHADWLAEQIDAG</sequence>
<name>A0A177HPE0_9ACTN</name>
<dbReference type="EMBL" id="LOHS01000089">
    <property type="protein sequence ID" value="OAH12479.1"/>
    <property type="molecule type" value="Genomic_DNA"/>
</dbReference>
<dbReference type="Proteomes" id="UP000077381">
    <property type="component" value="Unassembled WGS sequence"/>
</dbReference>